<organism evidence="3 4">
    <name type="scientific">Stackebrandtia endophytica</name>
    <dbReference type="NCBI Taxonomy" id="1496996"/>
    <lineage>
        <taxon>Bacteria</taxon>
        <taxon>Bacillati</taxon>
        <taxon>Actinomycetota</taxon>
        <taxon>Actinomycetes</taxon>
        <taxon>Glycomycetales</taxon>
        <taxon>Glycomycetaceae</taxon>
        <taxon>Stackebrandtia</taxon>
    </lineage>
</organism>
<gene>
    <name evidence="3" type="ORF">FB566_0509</name>
</gene>
<proteinExistence type="predicted"/>
<feature type="compositionally biased region" description="Basic and acidic residues" evidence="1">
    <location>
        <begin position="1"/>
        <end position="10"/>
    </location>
</feature>
<keyword evidence="2" id="KW-1133">Transmembrane helix</keyword>
<dbReference type="RefSeq" id="WP_142034554.1">
    <property type="nucleotide sequence ID" value="NZ_JBHTGS010000002.1"/>
</dbReference>
<evidence type="ECO:0000313" key="4">
    <source>
        <dbReference type="Proteomes" id="UP000317043"/>
    </source>
</evidence>
<keyword evidence="2" id="KW-0812">Transmembrane</keyword>
<keyword evidence="4" id="KW-1185">Reference proteome</keyword>
<feature type="transmembrane region" description="Helical" evidence="2">
    <location>
        <begin position="68"/>
        <end position="88"/>
    </location>
</feature>
<evidence type="ECO:0000313" key="3">
    <source>
        <dbReference type="EMBL" id="TQL75017.1"/>
    </source>
</evidence>
<evidence type="ECO:0000256" key="2">
    <source>
        <dbReference type="SAM" id="Phobius"/>
    </source>
</evidence>
<reference evidence="3 4" key="1">
    <citation type="submission" date="2019-06" db="EMBL/GenBank/DDBJ databases">
        <title>Sequencing the genomes of 1000 actinobacteria strains.</title>
        <authorList>
            <person name="Klenk H.-P."/>
        </authorList>
    </citation>
    <scope>NUCLEOTIDE SEQUENCE [LARGE SCALE GENOMIC DNA]</scope>
    <source>
        <strain evidence="3 4">DSM 45928</strain>
    </source>
</reference>
<comment type="caution">
    <text evidence="3">The sequence shown here is derived from an EMBL/GenBank/DDBJ whole genome shotgun (WGS) entry which is preliminary data.</text>
</comment>
<dbReference type="AlphaFoldDB" id="A0A543AR06"/>
<feature type="compositionally biased region" description="Basic and acidic residues" evidence="1">
    <location>
        <begin position="38"/>
        <end position="58"/>
    </location>
</feature>
<dbReference type="EMBL" id="VFOW01000001">
    <property type="protein sequence ID" value="TQL75017.1"/>
    <property type="molecule type" value="Genomic_DNA"/>
</dbReference>
<sequence>MSQDAPKDESTGTDDDAAGAKPSPDSDAASTDDGSAAPERKPSRLERRREKIRDEIERNRRGEYSVPTWVLVVVLIAVIVGWALLIILA</sequence>
<accession>A0A543AR06</accession>
<dbReference type="Proteomes" id="UP000317043">
    <property type="component" value="Unassembled WGS sequence"/>
</dbReference>
<evidence type="ECO:0000256" key="1">
    <source>
        <dbReference type="SAM" id="MobiDB-lite"/>
    </source>
</evidence>
<protein>
    <submittedName>
        <fullName evidence="3">Uncharacterized protein</fullName>
    </submittedName>
</protein>
<dbReference type="InParanoid" id="A0A543AR06"/>
<name>A0A543AR06_9ACTN</name>
<feature type="region of interest" description="Disordered" evidence="1">
    <location>
        <begin position="1"/>
        <end position="58"/>
    </location>
</feature>
<keyword evidence="2" id="KW-0472">Membrane</keyword>
<feature type="compositionally biased region" description="Low complexity" evidence="1">
    <location>
        <begin position="19"/>
        <end position="37"/>
    </location>
</feature>